<dbReference type="Pfam" id="PF13400">
    <property type="entry name" value="Tad"/>
    <property type="match status" value="1"/>
</dbReference>
<organism evidence="2">
    <name type="scientific">uncultured Eubacteriales bacterium</name>
    <dbReference type="NCBI Taxonomy" id="172733"/>
    <lineage>
        <taxon>Bacteria</taxon>
        <taxon>Bacillati</taxon>
        <taxon>Bacillota</taxon>
        <taxon>Clostridia</taxon>
        <taxon>Eubacteriales</taxon>
        <taxon>environmental samples</taxon>
    </lineage>
</organism>
<feature type="domain" description="Putative Flp pilus-assembly TadG-like N-terminal" evidence="1">
    <location>
        <begin position="15"/>
        <end position="60"/>
    </location>
</feature>
<protein>
    <recommendedName>
        <fullName evidence="1">Putative Flp pilus-assembly TadG-like N-terminal domain-containing protein</fullName>
    </recommendedName>
</protein>
<gene>
    <name evidence="2" type="ORF">KL86CLO1_10947</name>
</gene>
<name>A0A212JE56_9FIRM</name>
<evidence type="ECO:0000259" key="1">
    <source>
        <dbReference type="Pfam" id="PF13400"/>
    </source>
</evidence>
<evidence type="ECO:0000313" key="2">
    <source>
        <dbReference type="EMBL" id="SBV97709.1"/>
    </source>
</evidence>
<reference evidence="2" key="1">
    <citation type="submission" date="2016-04" db="EMBL/GenBank/DDBJ databases">
        <authorList>
            <person name="Evans L.H."/>
            <person name="Alamgir A."/>
            <person name="Owens N."/>
            <person name="Weber N.D."/>
            <person name="Virtaneva K."/>
            <person name="Barbian K."/>
            <person name="Babar A."/>
            <person name="Rosenke K."/>
        </authorList>
    </citation>
    <scope>NUCLEOTIDE SEQUENCE</scope>
    <source>
        <strain evidence="2">86</strain>
    </source>
</reference>
<dbReference type="EMBL" id="FLUN01000001">
    <property type="protein sequence ID" value="SBV97709.1"/>
    <property type="molecule type" value="Genomic_DNA"/>
</dbReference>
<dbReference type="InterPro" id="IPR028087">
    <property type="entry name" value="Tad_N"/>
</dbReference>
<sequence length="333" mass="34840">MIVSLLRRLHHEESGAVLVLVAGFMTAALVLCALAVDLGCVYVRGGQVQTAADSAALSAGRLLPIADTYAAKRRVTDTAIQYLEKNGIGSADDYEFYFGEPVNGRLTTFGVKIKGSVPTTFAPVIGVYSLSYTKTAEVQTAVCVRLSDVVPLSVARDKLSACLAAGIREHITLKYGAKGDSTLPSGNFGAIDLDGVKGGGANDYRNWLANGYSGQLTTGILLPVESGNMAGPTSQAFTSRYNQCTHFPGQGGCTSEHYVASCPRVIKVPVVDYEGTKTVRVVGFAAFVLEGQPAGMTDAITGSYVDMVTLGSAGGDTSGDSENFGVYSLMLSK</sequence>
<proteinExistence type="predicted"/>
<dbReference type="AlphaFoldDB" id="A0A212JE56"/>
<accession>A0A212JE56</accession>